<dbReference type="NCBIfam" id="TIGR01901">
    <property type="entry name" value="adhes_NPXG"/>
    <property type="match status" value="1"/>
</dbReference>
<keyword evidence="1" id="KW-0614">Plasmid</keyword>
<geneLocation type="plasmid" evidence="1 2">
    <name>unnamed1</name>
</geneLocation>
<sequence>MQGARRQGAGQKRWGRGFRALTLASVFTLPAAAQSPQGGTVVVGGAGISAQGTHTLINQTTDRALIDWRSFDIGAGQSVTVTQPGVGSLLVNRVTGNGAGTRIDGSLTANGQVVVIDKAGIVMGRGARIDAGAFLATTADIDNADFAAGRLTFGKAGQAGAAVVNEGTIRVADGGYAVLAAPEVRNSGLVEARFGRVVLAGAERFTLDLAGDGLLRFEIPAELAGRVLNDGTITGAQVLMTARAAREGLSGVVNAGGLVEAVAAREVDGRIIIGGEGVETEVSGTVRAEGGAIDVLGDKVTLTGAIVDASGPVDGGTVRIGGDFQGGGDLHRSQVTRIDAGSRVMADGAAGNGGRIIIWSDGRTVHEGAVSARGRADGGFAEVSGKGSLRFAGTADLAGGAGGKAGELLLDPTNITIGGTPNLNGDGTTGDDLENAGDLDNVGDQGAVNSVITAGAIETLLNSGTSVTLAASDDINISSSIAKTGGTGATLTLNAGQDISFASGIGVGSSSGTLSMSFTAGRSFQATGGSFSSNGGSITVTATGTGATTGVNLSGASFSTGSGALSLTGTGSGSGVSLSGNSTLTSGNGAISVTGTAQGGSSDAVGIRLASGGSGAITSNGGSVTLNGTGAGTSGTNNYGVVSSGGFTVSSGSGALSVAATGGHDSAGIMFSGTGTYGGGAQSGSVTLSSDGMSLTGGSVRSSGRVTLRTRGNSTNLIIGGTDDTAGLALSTAELGTVTAGTLTLGHGQHTGTVSVTANPSTTDIGAFELISSSLTIGSSIAGLLQSFLDAGKNALAEAGTGDLIVSTSIAKTAGGDATLALRAAQDLTFNAGIGASASTGKLNVDATAGYGGSSGTLTAGNGSFTSNGGDISLRGRTNLALNSTTVSAGAGTIILAGGDIALSSTSISSTGRVQLRPFATGGQMDVGATGAGSGKAHVSQGEINQISAGVVRLGALDGGNLVISSALSHASDTIELASAGTVTQSAAINVPNLSLLGTGGSYTLTNGSNNVTTLAGNTGSVDFRSTDAFSVGTVAGTTGLTFTGNASLYAAASLITLAQVATYAGSGAGTLTLSSDIDVTVSANIGVSGSGKVNIVLAADGNEAGSAGRVAISGATLSSNGGNITIGSGSTPATRAAEGKADTGIGVNVTSSTLNSGAGGSILINGDGAPSGTNSATGIGINVSASSLIAAGAGTITLNGGGGSGNTLTAGIAIGNGSTIRSASGAIALNGAQAGSGTNRYGILLRDDPGTRSAIYSTGGGALGLTATGTDGLIAANGGASDSSRAYIGWDGTTAYAGTVTLTADKVTLTSGTGTAAISIGGSGNLVIRPNSTSASIAVGDSALGSSDLELGQTELDSFRAGFSSVTIGRSDGTGAISVAGAAFKDNTSLISNTGAITISGALSTGSGADAGTLSANTKGLLTVNAAISTQNQDITLSADRLNLTGSVNAGTATATLTTSTAGRGIDLGSATDAGGGLEISSAELNRVTAGTLRIGSSSAGAINVSSAIAPTGSSTLHLRSGGAIGQAGAVTVTNLAVTAGGAVSLSGVNNAVTSFAATTGSSNGAIALRDDSGFAIGTVDGVAGVTAGTGNLTLTSTGTVTQSAAVTASGLSLHGAGAAYTLAHASNAVSMVAANTGSVDVGLSGAVSIGIIGSVAGVTATGTVKLTAGGNLTLASGASVAANGSGDALILAANGTFTNSAGSSALSVTGGGRFLVFSNSPLTSSTGGISALPLYNRSFSFSDRTYTAVSNSGSRFVYGYAPTLTVTPDSVSRVYTGSTITGLNYTVTGLVTGDTLSNAVSGTGAITGAGRNVGSYTLTAGAGTLASDLGYGFSYGTGTLTVTKKSLTYSITNSSSTYGTTATGGTVTLGGLVDGDGVTGTVTTYRGADAVTLAPRTAVGSLTQKVTAITGSDVGNYELAASGHTDGTLTIAAKELTYSVGAVNSTYGTRATLGTATLTGVVNGDDVTASVNLSGATLSDRLSAGTYDQTVTLGGGDVSNYQLANSGSTAGNLTVARKSVNFSIANVASTYGTLAVLGTPSLTGVLSGDDVSGAVTLVSGTLSDRLKVGTYDLTLTALGGGSASNYVLAWSGNSNGVLAIAAKALTASVASVTATYGQNAATGAVTLTGLLAGDDVKADVSVEGAGGAVTPGPKLGAGTYTQRINGLTGADASNYVMAGGQGTSGTLTINPAALTVTANSLTRVYGTDDPTLTYTVTGLVNGDGLTGGLTRAAGRNAGTYAISQGSLSAGANYTLTFNSGTLTITPAALTVTAASATKVYGTDDPALTYSVTGLVAGDSVSGALTRAAGRDVGTYAISQGSLSAGSNYTLTFNGGTLTITPAALTVTAGSGTKIYGDADPVLGFTAAGLVAGDSLTGAIQRAAGENAGAYAVEQGSLSAGANYTLSFNAGTLTISPAALSVSATAAGKIYMDDDPALTFTVNGLKRGDSEASALSGALSRGAGEDVGTYAIAQGSLTANANYRLSFTGADFTIRPANLTLAVVAANLSKIYGDEDPALTFTATGLRGKDSLDKVVSGVLSRAVGEDVGIYAINQGSLSSISPNYTISFTPGTLTISPANLSVAAAMVTRTYGDGDPALTYAVSGLKRGDSAGAVLSGSLSRAAGEDAGTYAITQGSLALTSRNYTLSFTGAQMVINPALLSVTANAVSRVYGAADPALSFAVSGLKRDDSAAAVLTGGLVRATGGNAGRYAIGQGSLAANANYRVSFTGADFVITPAPLSVLVDNATRQAGATNPVFTARFQGLVNGDTSTVLTGLRFQTLADAASPAGNYAINADGISNANYQITYVDGLLTVTGGGVLPPVVAETAPVTTITKPVTAPVVPVVTAPVAVAAPVVTPPPAPVATSPAPASDGGSAALAAVNQSVQSASGSAADDDSAAEEMIPGLLLQQRRLPGETPDGTPGLEQQFPNLGRVW</sequence>
<evidence type="ECO:0000313" key="2">
    <source>
        <dbReference type="Proteomes" id="UP000234752"/>
    </source>
</evidence>
<dbReference type="OrthoDB" id="1776524at2"/>
<dbReference type="InterPro" id="IPR041286">
    <property type="entry name" value="MBG_2"/>
</dbReference>
<dbReference type="InterPro" id="IPR012334">
    <property type="entry name" value="Pectin_lyas_fold"/>
</dbReference>
<accession>A0A2K9NKS2</accession>
<keyword evidence="2" id="KW-1185">Reference proteome</keyword>
<dbReference type="Gene3D" id="2.160.20.10">
    <property type="entry name" value="Single-stranded right-handed beta-helix, Pectin lyase-like"/>
    <property type="match status" value="1"/>
</dbReference>
<dbReference type="SMART" id="SM00912">
    <property type="entry name" value="Haemagg_act"/>
    <property type="match status" value="1"/>
</dbReference>
<evidence type="ECO:0000313" key="1">
    <source>
        <dbReference type="EMBL" id="AUN32975.1"/>
    </source>
</evidence>
<reference evidence="1 2" key="1">
    <citation type="submission" date="2017-12" db="EMBL/GenBank/DDBJ databases">
        <title>Genomes of bacteria within cyanobacterial aggregates.</title>
        <authorList>
            <person name="Cai H."/>
        </authorList>
    </citation>
    <scope>NUCLEOTIDE SEQUENCE [LARGE SCALE GENOMIC DNA]</scope>
    <source>
        <strain evidence="1 2">TH16</strain>
        <plasmid evidence="1 2">unnamed1</plasmid>
    </source>
</reference>
<dbReference type="Proteomes" id="UP000234752">
    <property type="component" value="Plasmid unnamed1"/>
</dbReference>
<dbReference type="InterPro" id="IPR050909">
    <property type="entry name" value="Bact_Autotransporter_VF"/>
</dbReference>
<name>A0A2K9NKS2_9PROT</name>
<dbReference type="PANTHER" id="PTHR12338">
    <property type="entry name" value="AUTOTRANSPORTER"/>
    <property type="match status" value="1"/>
</dbReference>
<dbReference type="Gene3D" id="3.30.160.710">
    <property type="match status" value="3"/>
</dbReference>
<protein>
    <submittedName>
        <fullName evidence="1">Uncharacterized protein</fullName>
    </submittedName>
</protein>
<gene>
    <name evidence="1" type="ORF">C0V82_21375</name>
</gene>
<dbReference type="Pfam" id="PF18676">
    <property type="entry name" value="MBG_2"/>
    <property type="match status" value="9"/>
</dbReference>
<proteinExistence type="predicted"/>
<dbReference type="InterPro" id="IPR008638">
    <property type="entry name" value="FhaB/CdiA-like_TPS"/>
</dbReference>
<dbReference type="EMBL" id="CP025613">
    <property type="protein sequence ID" value="AUN32975.1"/>
    <property type="molecule type" value="Genomic_DNA"/>
</dbReference>
<dbReference type="KEGG" id="ncb:C0V82_21375"/>
<dbReference type="PANTHER" id="PTHR12338:SF5">
    <property type="entry name" value="ANTIGEN 43-RELATED"/>
    <property type="match status" value="1"/>
</dbReference>
<dbReference type="SUPFAM" id="SSF51126">
    <property type="entry name" value="Pectin lyase-like"/>
    <property type="match status" value="1"/>
</dbReference>
<dbReference type="RefSeq" id="WP_102114501.1">
    <property type="nucleotide sequence ID" value="NZ_BMGN01000001.1"/>
</dbReference>
<dbReference type="InterPro" id="IPR011050">
    <property type="entry name" value="Pectin_lyase_fold/virulence"/>
</dbReference>
<organism evidence="1 2">
    <name type="scientific">Niveispirillum cyanobacteriorum</name>
    <dbReference type="NCBI Taxonomy" id="1612173"/>
    <lineage>
        <taxon>Bacteria</taxon>
        <taxon>Pseudomonadati</taxon>
        <taxon>Pseudomonadota</taxon>
        <taxon>Alphaproteobacteria</taxon>
        <taxon>Rhodospirillales</taxon>
        <taxon>Azospirillaceae</taxon>
        <taxon>Niveispirillum</taxon>
    </lineage>
</organism>
<dbReference type="Pfam" id="PF05860">
    <property type="entry name" value="TPS"/>
    <property type="match status" value="1"/>
</dbReference>